<dbReference type="GeneID" id="18158493"/>
<name>U3PFY7_9CAUD</name>
<accession>U3PFY7</accession>
<reference evidence="1 2" key="1">
    <citation type="journal article" date="2015" name="Appl. Microbiol. Biotechnol.">
        <title>The potential of the endolysin Lysdb from Lactobacillus delbrueckii phage for combating Staphylococcus aureus during cheese manufacture from raw milk.</title>
        <authorList>
            <person name="Guo T."/>
            <person name="Xin Y."/>
            <person name="Zhang C."/>
            <person name="Ouyang X."/>
            <person name="Kong J."/>
        </authorList>
    </citation>
    <scope>NUCLEOTIDE SEQUENCE [LARGE SCALE GENOMIC DNA]</scope>
</reference>
<organism evidence="1 2">
    <name type="scientific">Lactobacillus phage phiLdb</name>
    <dbReference type="NCBI Taxonomy" id="1399942"/>
    <lineage>
        <taxon>Viruses</taxon>
        <taxon>Duplodnaviria</taxon>
        <taxon>Heunggongvirae</taxon>
        <taxon>Uroviricota</taxon>
        <taxon>Caudoviricetes</taxon>
        <taxon>Cequinquevirus</taxon>
        <taxon>Cequinquevirus Ldb</taxon>
    </lineage>
</organism>
<gene>
    <name evidence="1" type="ORF">phiLdb_00042</name>
</gene>
<keyword evidence="2" id="KW-1185">Reference proteome</keyword>
<protein>
    <submittedName>
        <fullName evidence="1">Uncharacterized protein</fullName>
    </submittedName>
</protein>
<dbReference type="OrthoDB" id="24685at10239"/>
<sequence length="64" mass="7386">MEKEKDEKIVSETLHLVIAKELIERALEDLDQADKDGGIDWLNKHDFNKSLKSAMKLILDSYVD</sequence>
<dbReference type="RefSeq" id="YP_008770207.1">
    <property type="nucleotide sequence ID" value="NC_022762.1"/>
</dbReference>
<evidence type="ECO:0000313" key="1">
    <source>
        <dbReference type="EMBL" id="AGW43719.1"/>
    </source>
</evidence>
<evidence type="ECO:0000313" key="2">
    <source>
        <dbReference type="Proteomes" id="UP000016880"/>
    </source>
</evidence>
<dbReference type="KEGG" id="vg:18158493"/>
<proteinExistence type="predicted"/>
<dbReference type="EMBL" id="KF188410">
    <property type="protein sequence ID" value="AGW43719.1"/>
    <property type="molecule type" value="Genomic_DNA"/>
</dbReference>
<dbReference type="Proteomes" id="UP000016880">
    <property type="component" value="Segment"/>
</dbReference>